<reference evidence="2" key="1">
    <citation type="journal article" date="2014" name="Int. J. Syst. Evol. Microbiol.">
        <title>Complete genome sequence of Corynebacterium casei LMG S-19264T (=DSM 44701T), isolated from a smear-ripened cheese.</title>
        <authorList>
            <consortium name="US DOE Joint Genome Institute (JGI-PGF)"/>
            <person name="Walter F."/>
            <person name="Albersmeier A."/>
            <person name="Kalinowski J."/>
            <person name="Ruckert C."/>
        </authorList>
    </citation>
    <scope>NUCLEOTIDE SEQUENCE</scope>
    <source>
        <strain evidence="2">KCTC 32020</strain>
    </source>
</reference>
<organism evidence="2 3">
    <name type="scientific">Vulcaniibacterium thermophilum</name>
    <dbReference type="NCBI Taxonomy" id="1169913"/>
    <lineage>
        <taxon>Bacteria</taxon>
        <taxon>Pseudomonadati</taxon>
        <taxon>Pseudomonadota</taxon>
        <taxon>Gammaproteobacteria</taxon>
        <taxon>Lysobacterales</taxon>
        <taxon>Lysobacteraceae</taxon>
        <taxon>Vulcaniibacterium</taxon>
    </lineage>
</organism>
<dbReference type="RefSeq" id="WP_146475438.1">
    <property type="nucleotide sequence ID" value="NZ_BNCF01000006.1"/>
</dbReference>
<dbReference type="Pfam" id="PF01872">
    <property type="entry name" value="RibD_C"/>
    <property type="match status" value="1"/>
</dbReference>
<gene>
    <name evidence="2" type="ORF">GCM10007167_12840</name>
</gene>
<protein>
    <submittedName>
        <fullName evidence="2">Deaminase</fullName>
    </submittedName>
</protein>
<proteinExistence type="predicted"/>
<name>A0A919DC29_9GAMM</name>
<reference evidence="2" key="2">
    <citation type="submission" date="2020-09" db="EMBL/GenBank/DDBJ databases">
        <authorList>
            <person name="Sun Q."/>
            <person name="Kim S."/>
        </authorList>
    </citation>
    <scope>NUCLEOTIDE SEQUENCE</scope>
    <source>
        <strain evidence="2">KCTC 32020</strain>
    </source>
</reference>
<keyword evidence="3" id="KW-1185">Reference proteome</keyword>
<sequence length="182" mass="20157">MRKLISYLFISVDGVVEAPDRFLRDDLYQDLAPLDDTIGEQDAVLLGRRTYEEWSAFWPQSDIQPFATFINTVPKYVASKTLKSLAWPGSGLLPGKLRDEIAALKRQDGKAIGVHGSISLVQELLVAGLLDELKLVVCPAIAGQGRRLLSREGEPIQLDLQTVRTTPGGLQYVVFRPRSARP</sequence>
<evidence type="ECO:0000313" key="2">
    <source>
        <dbReference type="EMBL" id="GHE32372.1"/>
    </source>
</evidence>
<dbReference type="Proteomes" id="UP000636453">
    <property type="component" value="Unassembled WGS sequence"/>
</dbReference>
<dbReference type="Gene3D" id="3.40.430.10">
    <property type="entry name" value="Dihydrofolate Reductase, subunit A"/>
    <property type="match status" value="1"/>
</dbReference>
<dbReference type="GO" id="GO:0009231">
    <property type="term" value="P:riboflavin biosynthetic process"/>
    <property type="evidence" value="ECO:0007669"/>
    <property type="project" value="InterPro"/>
</dbReference>
<dbReference type="AlphaFoldDB" id="A0A919DC29"/>
<dbReference type="InterPro" id="IPR050765">
    <property type="entry name" value="Riboflavin_Biosynth_HTPR"/>
</dbReference>
<dbReference type="SUPFAM" id="SSF53597">
    <property type="entry name" value="Dihydrofolate reductase-like"/>
    <property type="match status" value="1"/>
</dbReference>
<dbReference type="GO" id="GO:0008703">
    <property type="term" value="F:5-amino-6-(5-phosphoribosylamino)uracil reductase activity"/>
    <property type="evidence" value="ECO:0007669"/>
    <property type="project" value="InterPro"/>
</dbReference>
<dbReference type="OrthoDB" id="7342392at2"/>
<comment type="caution">
    <text evidence="2">The sequence shown here is derived from an EMBL/GenBank/DDBJ whole genome shotgun (WGS) entry which is preliminary data.</text>
</comment>
<dbReference type="InterPro" id="IPR024072">
    <property type="entry name" value="DHFR-like_dom_sf"/>
</dbReference>
<dbReference type="InterPro" id="IPR002734">
    <property type="entry name" value="RibDG_C"/>
</dbReference>
<dbReference type="PANTHER" id="PTHR38011">
    <property type="entry name" value="DIHYDROFOLATE REDUCTASE FAMILY PROTEIN (AFU_ORTHOLOGUE AFUA_8G06820)"/>
    <property type="match status" value="1"/>
</dbReference>
<evidence type="ECO:0000259" key="1">
    <source>
        <dbReference type="Pfam" id="PF01872"/>
    </source>
</evidence>
<dbReference type="EMBL" id="BNCF01000006">
    <property type="protein sequence ID" value="GHE32372.1"/>
    <property type="molecule type" value="Genomic_DNA"/>
</dbReference>
<accession>A0A919DC29</accession>
<feature type="domain" description="Bacterial bifunctional deaminase-reductase C-terminal" evidence="1">
    <location>
        <begin position="2"/>
        <end position="171"/>
    </location>
</feature>
<dbReference type="PANTHER" id="PTHR38011:SF2">
    <property type="entry name" value="BIFUNCTIONAL DEAMINASE-REDUCTASE DOMAIN PROTEIN"/>
    <property type="match status" value="1"/>
</dbReference>
<evidence type="ECO:0000313" key="3">
    <source>
        <dbReference type="Proteomes" id="UP000636453"/>
    </source>
</evidence>